<organism evidence="2 3">
    <name type="scientific">Coccidioides immitis RMSCC 2394</name>
    <dbReference type="NCBI Taxonomy" id="404692"/>
    <lineage>
        <taxon>Eukaryota</taxon>
        <taxon>Fungi</taxon>
        <taxon>Dikarya</taxon>
        <taxon>Ascomycota</taxon>
        <taxon>Pezizomycotina</taxon>
        <taxon>Eurotiomycetes</taxon>
        <taxon>Eurotiomycetidae</taxon>
        <taxon>Onygenales</taxon>
        <taxon>Onygenaceae</taxon>
        <taxon>Coccidioides</taxon>
    </lineage>
</organism>
<evidence type="ECO:0000256" key="1">
    <source>
        <dbReference type="SAM" id="MobiDB-lite"/>
    </source>
</evidence>
<sequence length="150" mass="16439">MSSRNKRNERVRRGEQSAGSLSEAVREWVTQKECGRALLTAVASQEERCWHGEFQGRAAMEGSATESKVKLAQSSGKKHRICDPVVIVAEEKMKADEQEKQEPMAGLGVALREVKLVSFGRSGCAPHLTRQLTPSLATEGPQPQPVTRPS</sequence>
<reference evidence="3" key="1">
    <citation type="journal article" date="2010" name="Genome Res.">
        <title>Population genomic sequencing of Coccidioides fungi reveals recent hybridization and transposon control.</title>
        <authorList>
            <person name="Neafsey D.E."/>
            <person name="Barker B.M."/>
            <person name="Sharpton T.J."/>
            <person name="Stajich J.E."/>
            <person name="Park D.J."/>
            <person name="Whiston E."/>
            <person name="Hung C.-Y."/>
            <person name="McMahan C."/>
            <person name="White J."/>
            <person name="Sykes S."/>
            <person name="Heiman D."/>
            <person name="Young S."/>
            <person name="Zeng Q."/>
            <person name="Abouelleil A."/>
            <person name="Aftuck L."/>
            <person name="Bessette D."/>
            <person name="Brown A."/>
            <person name="FitzGerald M."/>
            <person name="Lui A."/>
            <person name="Macdonald J.P."/>
            <person name="Priest M."/>
            <person name="Orbach M.J."/>
            <person name="Galgiani J.N."/>
            <person name="Kirkland T.N."/>
            <person name="Cole G.T."/>
            <person name="Birren B.W."/>
            <person name="Henn M.R."/>
            <person name="Taylor J.W."/>
            <person name="Rounsley S.D."/>
        </authorList>
    </citation>
    <scope>NUCLEOTIDE SEQUENCE [LARGE SCALE GENOMIC DNA]</scope>
    <source>
        <strain evidence="3">RMSCC 2394</strain>
    </source>
</reference>
<protein>
    <submittedName>
        <fullName evidence="2">Uncharacterized protein</fullName>
    </submittedName>
</protein>
<dbReference type="AlphaFoldDB" id="A0A0J6Y3W3"/>
<gene>
    <name evidence="2" type="ORF">CIRG_03038</name>
</gene>
<dbReference type="Proteomes" id="UP000054565">
    <property type="component" value="Unassembled WGS sequence"/>
</dbReference>
<dbReference type="EMBL" id="DS028094">
    <property type="protein sequence ID" value="KMP03346.1"/>
    <property type="molecule type" value="Genomic_DNA"/>
</dbReference>
<feature type="region of interest" description="Disordered" evidence="1">
    <location>
        <begin position="1"/>
        <end position="24"/>
    </location>
</feature>
<feature type="region of interest" description="Disordered" evidence="1">
    <location>
        <begin position="130"/>
        <end position="150"/>
    </location>
</feature>
<evidence type="ECO:0000313" key="3">
    <source>
        <dbReference type="Proteomes" id="UP000054565"/>
    </source>
</evidence>
<name>A0A0J6Y3W3_COCIT</name>
<feature type="compositionally biased region" description="Basic and acidic residues" evidence="1">
    <location>
        <begin position="1"/>
        <end position="15"/>
    </location>
</feature>
<proteinExistence type="predicted"/>
<evidence type="ECO:0000313" key="2">
    <source>
        <dbReference type="EMBL" id="KMP03346.1"/>
    </source>
</evidence>
<accession>A0A0J6Y3W3</accession>